<keyword evidence="3" id="KW-1185">Reference proteome</keyword>
<organism evidence="2 3">
    <name type="scientific">Dorcoceras hygrometricum</name>
    <dbReference type="NCBI Taxonomy" id="472368"/>
    <lineage>
        <taxon>Eukaryota</taxon>
        <taxon>Viridiplantae</taxon>
        <taxon>Streptophyta</taxon>
        <taxon>Embryophyta</taxon>
        <taxon>Tracheophyta</taxon>
        <taxon>Spermatophyta</taxon>
        <taxon>Magnoliopsida</taxon>
        <taxon>eudicotyledons</taxon>
        <taxon>Gunneridae</taxon>
        <taxon>Pentapetalae</taxon>
        <taxon>asterids</taxon>
        <taxon>lamiids</taxon>
        <taxon>Lamiales</taxon>
        <taxon>Gesneriaceae</taxon>
        <taxon>Didymocarpoideae</taxon>
        <taxon>Trichosporeae</taxon>
        <taxon>Loxocarpinae</taxon>
        <taxon>Dorcoceras</taxon>
    </lineage>
</organism>
<protein>
    <submittedName>
        <fullName evidence="2">Uncharacterized protein</fullName>
    </submittedName>
</protein>
<gene>
    <name evidence="2" type="ORF">F511_43450</name>
</gene>
<evidence type="ECO:0000256" key="1">
    <source>
        <dbReference type="SAM" id="MobiDB-lite"/>
    </source>
</evidence>
<dbReference type="AlphaFoldDB" id="A0A2Z7C5W2"/>
<reference evidence="2 3" key="1">
    <citation type="journal article" date="2015" name="Proc. Natl. Acad. Sci. U.S.A.">
        <title>The resurrection genome of Boea hygrometrica: A blueprint for survival of dehydration.</title>
        <authorList>
            <person name="Xiao L."/>
            <person name="Yang G."/>
            <person name="Zhang L."/>
            <person name="Yang X."/>
            <person name="Zhao S."/>
            <person name="Ji Z."/>
            <person name="Zhou Q."/>
            <person name="Hu M."/>
            <person name="Wang Y."/>
            <person name="Chen M."/>
            <person name="Xu Y."/>
            <person name="Jin H."/>
            <person name="Xiao X."/>
            <person name="Hu G."/>
            <person name="Bao F."/>
            <person name="Hu Y."/>
            <person name="Wan P."/>
            <person name="Li L."/>
            <person name="Deng X."/>
            <person name="Kuang T."/>
            <person name="Xiang C."/>
            <person name="Zhu J.K."/>
            <person name="Oliver M.J."/>
            <person name="He Y."/>
        </authorList>
    </citation>
    <scope>NUCLEOTIDE SEQUENCE [LARGE SCALE GENOMIC DNA]</scope>
    <source>
        <strain evidence="3">cv. XS01</strain>
    </source>
</reference>
<evidence type="ECO:0000313" key="2">
    <source>
        <dbReference type="EMBL" id="KZV42296.1"/>
    </source>
</evidence>
<feature type="region of interest" description="Disordered" evidence="1">
    <location>
        <begin position="44"/>
        <end position="66"/>
    </location>
</feature>
<dbReference type="EMBL" id="KQ999180">
    <property type="protein sequence ID" value="KZV42296.1"/>
    <property type="molecule type" value="Genomic_DNA"/>
</dbReference>
<sequence length="162" mass="18462">MTSALLFERNQKSAEAQELLAARMTSSQSAVSYSDQQLSKSYQQMSRQAQEMKQRRRRRFQSQVTVDKAVKRNSEESNVVLKNQQMIRVQQLKFQGKSAGASIWWIACFATDCKTTALIKEKRRRLGLTRKPADGYSGMESAESFNQQLVFGVGDSKTMSFE</sequence>
<proteinExistence type="predicted"/>
<accession>A0A2Z7C5W2</accession>
<name>A0A2Z7C5W2_9LAMI</name>
<dbReference type="Proteomes" id="UP000250235">
    <property type="component" value="Unassembled WGS sequence"/>
</dbReference>
<evidence type="ECO:0000313" key="3">
    <source>
        <dbReference type="Proteomes" id="UP000250235"/>
    </source>
</evidence>